<evidence type="ECO:0000256" key="19">
    <source>
        <dbReference type="PIRNR" id="PIRNR017184"/>
    </source>
</evidence>
<dbReference type="InterPro" id="IPR000631">
    <property type="entry name" value="CARKD"/>
</dbReference>
<dbReference type="PROSITE" id="PS01050">
    <property type="entry name" value="YJEF_C_2"/>
    <property type="match status" value="1"/>
</dbReference>
<evidence type="ECO:0000256" key="17">
    <source>
        <dbReference type="HAMAP-Rule" id="MF_01965"/>
    </source>
</evidence>
<dbReference type="GO" id="GO:0052855">
    <property type="term" value="F:ADP-dependent NAD(P)H-hydrate dehydratase activity"/>
    <property type="evidence" value="ECO:0007669"/>
    <property type="project" value="UniProtKB-UniRule"/>
</dbReference>
<keyword evidence="11 18" id="KW-0413">Isomerase</keyword>
<comment type="similarity">
    <text evidence="18">Belongs to the NnrE/AIBP family.</text>
</comment>
<dbReference type="InterPro" id="IPR036652">
    <property type="entry name" value="YjeF_N_dom_sf"/>
</dbReference>
<evidence type="ECO:0000256" key="9">
    <source>
        <dbReference type="ARBA" id="ARBA00022958"/>
    </source>
</evidence>
<comment type="catalytic activity">
    <reaction evidence="2 18 19">
        <text>(6R)-NADPHX = (6S)-NADPHX</text>
        <dbReference type="Rhea" id="RHEA:32227"/>
        <dbReference type="ChEBI" id="CHEBI:64076"/>
        <dbReference type="ChEBI" id="CHEBI:64077"/>
        <dbReference type="EC" id="5.1.99.6"/>
    </reaction>
</comment>
<dbReference type="HAMAP" id="MF_01965">
    <property type="entry name" value="NADHX_dehydratase"/>
    <property type="match status" value="1"/>
</dbReference>
<comment type="function">
    <text evidence="14 19">Bifunctional enzyme that catalyzes the epimerization of the S- and R-forms of NAD(P)HX and the dehydration of the S-form of NAD(P)HX at the expense of ADP, which is converted to AMP. This allows the repair of both epimers of NAD(P)HX, a damaged form of NAD(P)H that is a result of enzymatic or heat-dependent hydration.</text>
</comment>
<dbReference type="GO" id="GO:0052856">
    <property type="term" value="F:NAD(P)HX epimerase activity"/>
    <property type="evidence" value="ECO:0007669"/>
    <property type="project" value="UniProtKB-UniRule"/>
</dbReference>
<comment type="catalytic activity">
    <reaction evidence="15 17 19">
        <text>(6S)-NADHX + ADP = AMP + phosphate + NADH + H(+)</text>
        <dbReference type="Rhea" id="RHEA:32223"/>
        <dbReference type="ChEBI" id="CHEBI:15378"/>
        <dbReference type="ChEBI" id="CHEBI:43474"/>
        <dbReference type="ChEBI" id="CHEBI:57945"/>
        <dbReference type="ChEBI" id="CHEBI:64074"/>
        <dbReference type="ChEBI" id="CHEBI:456215"/>
        <dbReference type="ChEBI" id="CHEBI:456216"/>
        <dbReference type="EC" id="4.2.1.136"/>
    </reaction>
</comment>
<dbReference type="PROSITE" id="PS51385">
    <property type="entry name" value="YJEF_N"/>
    <property type="match status" value="1"/>
</dbReference>
<comment type="cofactor">
    <cofactor evidence="17">
        <name>Mg(2+)</name>
        <dbReference type="ChEBI" id="CHEBI:18420"/>
    </cofactor>
</comment>
<evidence type="ECO:0000256" key="12">
    <source>
        <dbReference type="ARBA" id="ARBA00023239"/>
    </source>
</evidence>
<dbReference type="Gene3D" id="3.40.1190.20">
    <property type="match status" value="1"/>
</dbReference>
<evidence type="ECO:0000256" key="11">
    <source>
        <dbReference type="ARBA" id="ARBA00023235"/>
    </source>
</evidence>
<dbReference type="EC" id="5.1.99.6" evidence="19"/>
<keyword evidence="5 18" id="KW-0479">Metal-binding</keyword>
<feature type="binding site" evidence="18">
    <location>
        <position position="162"/>
    </location>
    <ligand>
        <name>(6S)-NADPHX</name>
        <dbReference type="ChEBI" id="CHEBI:64076"/>
    </ligand>
</feature>
<evidence type="ECO:0000256" key="14">
    <source>
        <dbReference type="ARBA" id="ARBA00025153"/>
    </source>
</evidence>
<feature type="binding site" evidence="18">
    <location>
        <position position="165"/>
    </location>
    <ligand>
        <name>K(+)</name>
        <dbReference type="ChEBI" id="CHEBI:29103"/>
    </ligand>
</feature>
<keyword evidence="8 17" id="KW-0521">NADP</keyword>
<feature type="binding site" evidence="17">
    <location>
        <position position="264"/>
    </location>
    <ligand>
        <name>(6S)-NADPHX</name>
        <dbReference type="ChEBI" id="CHEBI:64076"/>
    </ligand>
</feature>
<evidence type="ECO:0000259" key="21">
    <source>
        <dbReference type="PROSITE" id="PS51385"/>
    </source>
</evidence>
<dbReference type="Pfam" id="PF03853">
    <property type="entry name" value="YjeF_N"/>
    <property type="match status" value="1"/>
</dbReference>
<dbReference type="SUPFAM" id="SSF53613">
    <property type="entry name" value="Ribokinase-like"/>
    <property type="match status" value="1"/>
</dbReference>
<feature type="binding site" evidence="18">
    <location>
        <position position="64"/>
    </location>
    <ligand>
        <name>K(+)</name>
        <dbReference type="ChEBI" id="CHEBI:29103"/>
    </ligand>
</feature>
<dbReference type="AlphaFoldDB" id="A0A7X8TNP0"/>
<evidence type="ECO:0000256" key="16">
    <source>
        <dbReference type="ARBA" id="ARBA00049209"/>
    </source>
</evidence>
<evidence type="ECO:0000256" key="5">
    <source>
        <dbReference type="ARBA" id="ARBA00022723"/>
    </source>
</evidence>
<dbReference type="GO" id="GO:0046496">
    <property type="term" value="P:nicotinamide nucleotide metabolic process"/>
    <property type="evidence" value="ECO:0007669"/>
    <property type="project" value="UniProtKB-UniRule"/>
</dbReference>
<feature type="binding site" evidence="17">
    <location>
        <begin position="416"/>
        <end position="420"/>
    </location>
    <ligand>
        <name>AMP</name>
        <dbReference type="ChEBI" id="CHEBI:456215"/>
    </ligand>
</feature>
<comment type="caution">
    <text evidence="18">Lacks conserved residue(s) required for the propagation of feature annotation.</text>
</comment>
<dbReference type="RefSeq" id="WP_168835235.1">
    <property type="nucleotide sequence ID" value="NZ_JABAIK010000003.1"/>
</dbReference>
<feature type="domain" description="YjeF C-terminal" evidence="20">
    <location>
        <begin position="229"/>
        <end position="504"/>
    </location>
</feature>
<evidence type="ECO:0000256" key="18">
    <source>
        <dbReference type="HAMAP-Rule" id="MF_01966"/>
    </source>
</evidence>
<dbReference type="GO" id="GO:0046872">
    <property type="term" value="F:metal ion binding"/>
    <property type="evidence" value="ECO:0007669"/>
    <property type="project" value="UniProtKB-UniRule"/>
</dbReference>
<keyword evidence="13" id="KW-0511">Multifunctional enzyme</keyword>
<feature type="binding site" evidence="17">
    <location>
        <position position="444"/>
    </location>
    <ligand>
        <name>AMP</name>
        <dbReference type="ChEBI" id="CHEBI:456215"/>
    </ligand>
</feature>
<keyword evidence="12 17" id="KW-0456">Lyase</keyword>
<name>A0A7X8TNP0_9VIBR</name>
<evidence type="ECO:0000256" key="10">
    <source>
        <dbReference type="ARBA" id="ARBA00023027"/>
    </source>
</evidence>
<dbReference type="InterPro" id="IPR029056">
    <property type="entry name" value="Ribokinase-like"/>
</dbReference>
<reference evidence="22 23" key="1">
    <citation type="submission" date="2020-04" db="EMBL/GenBank/DDBJ databases">
        <title>Vibrio sp. SM6, a novel species isolated from seawater.</title>
        <authorList>
            <person name="Wang X."/>
        </authorList>
    </citation>
    <scope>NUCLEOTIDE SEQUENCE [LARGE SCALE GENOMIC DNA]</scope>
    <source>
        <strain evidence="22 23">SM6</strain>
    </source>
</reference>
<dbReference type="PROSITE" id="PS51383">
    <property type="entry name" value="YJEF_C_3"/>
    <property type="match status" value="1"/>
</dbReference>
<comment type="catalytic activity">
    <reaction evidence="16 17 19">
        <text>(6S)-NADPHX + ADP = AMP + phosphate + NADPH + H(+)</text>
        <dbReference type="Rhea" id="RHEA:32235"/>
        <dbReference type="ChEBI" id="CHEBI:15378"/>
        <dbReference type="ChEBI" id="CHEBI:43474"/>
        <dbReference type="ChEBI" id="CHEBI:57783"/>
        <dbReference type="ChEBI" id="CHEBI:64076"/>
        <dbReference type="ChEBI" id="CHEBI:456215"/>
        <dbReference type="ChEBI" id="CHEBI:456216"/>
        <dbReference type="EC" id="4.2.1.136"/>
    </reaction>
</comment>
<dbReference type="Pfam" id="PF01256">
    <property type="entry name" value="Carb_kinase"/>
    <property type="match status" value="1"/>
</dbReference>
<gene>
    <name evidence="17" type="primary">nnrD</name>
    <name evidence="18" type="synonym">nnrE</name>
    <name evidence="22" type="ORF">HGP28_04390</name>
</gene>
<feature type="binding site" evidence="18">
    <location>
        <begin position="133"/>
        <end position="139"/>
    </location>
    <ligand>
        <name>(6S)-NADPHX</name>
        <dbReference type="ChEBI" id="CHEBI:64076"/>
    </ligand>
</feature>
<dbReference type="InterPro" id="IPR017953">
    <property type="entry name" value="Carbohydrate_kinase_pred_CS"/>
</dbReference>
<comment type="function">
    <text evidence="18">Catalyzes the epimerization of the S- and R-forms of NAD(P)HX, a damaged form of NAD(P)H that is a result of enzymatic or heat-dependent hydration. This is a prerequisite for the S-specific NAD(P)H-hydrate dehydratase to allow the repair of both epimers of NAD(P)HX.</text>
</comment>
<feature type="binding site" evidence="18">
    <location>
        <begin position="63"/>
        <end position="67"/>
    </location>
    <ligand>
        <name>(6S)-NADPHX</name>
        <dbReference type="ChEBI" id="CHEBI:64076"/>
    </ligand>
</feature>
<comment type="subunit">
    <text evidence="17">Homotetramer.</text>
</comment>
<evidence type="ECO:0000313" key="22">
    <source>
        <dbReference type="EMBL" id="NLS12132.1"/>
    </source>
</evidence>
<feature type="binding site" evidence="17">
    <location>
        <position position="333"/>
    </location>
    <ligand>
        <name>(6S)-NADPHX</name>
        <dbReference type="ChEBI" id="CHEBI:64076"/>
    </ligand>
</feature>
<comment type="similarity">
    <text evidence="3 19">In the N-terminal section; belongs to the NnrE/AIBP family.</text>
</comment>
<keyword evidence="6 17" id="KW-0547">Nucleotide-binding</keyword>
<protein>
    <recommendedName>
        <fullName evidence="19">Bifunctional NAD(P)H-hydrate repair enzyme</fullName>
    </recommendedName>
    <alternativeName>
        <fullName evidence="19">Nicotinamide nucleotide repair protein</fullName>
    </alternativeName>
    <domain>
        <recommendedName>
            <fullName evidence="19">ADP-dependent (S)-NAD(P)H-hydrate dehydratase</fullName>
            <ecNumber evidence="19">4.2.1.136</ecNumber>
        </recommendedName>
        <alternativeName>
            <fullName evidence="19">ADP-dependent NAD(P)HX dehydratase</fullName>
        </alternativeName>
    </domain>
    <domain>
        <recommendedName>
            <fullName evidence="19">NAD(P)H-hydrate epimerase</fullName>
            <ecNumber evidence="19">5.1.99.6</ecNumber>
        </recommendedName>
    </domain>
</protein>
<dbReference type="PANTHER" id="PTHR12592:SF0">
    <property type="entry name" value="ATP-DEPENDENT (S)-NAD(P)H-HYDRATE DEHYDRATASE"/>
    <property type="match status" value="1"/>
</dbReference>
<evidence type="ECO:0000256" key="2">
    <source>
        <dbReference type="ARBA" id="ARBA00000909"/>
    </source>
</evidence>
<feature type="binding site" evidence="18">
    <location>
        <position position="129"/>
    </location>
    <ligand>
        <name>K(+)</name>
        <dbReference type="ChEBI" id="CHEBI:29103"/>
    </ligand>
</feature>
<feature type="binding site" evidence="17">
    <location>
        <position position="379"/>
    </location>
    <ligand>
        <name>(6S)-NADPHX</name>
        <dbReference type="ChEBI" id="CHEBI:64076"/>
    </ligand>
</feature>
<feature type="domain" description="YjeF N-terminal" evidence="21">
    <location>
        <begin position="15"/>
        <end position="219"/>
    </location>
</feature>
<comment type="caution">
    <text evidence="22">The sequence shown here is derived from an EMBL/GenBank/DDBJ whole genome shotgun (WGS) entry which is preliminary data.</text>
</comment>
<dbReference type="EC" id="4.2.1.136" evidence="19"/>
<dbReference type="Gene3D" id="3.40.50.10260">
    <property type="entry name" value="YjeF N-terminal domain"/>
    <property type="match status" value="1"/>
</dbReference>
<evidence type="ECO:0000256" key="15">
    <source>
        <dbReference type="ARBA" id="ARBA00048238"/>
    </source>
</evidence>
<evidence type="ECO:0000256" key="8">
    <source>
        <dbReference type="ARBA" id="ARBA00022857"/>
    </source>
</evidence>
<keyword evidence="9 18" id="KW-0630">Potassium</keyword>
<evidence type="ECO:0000256" key="4">
    <source>
        <dbReference type="ARBA" id="ARBA00009524"/>
    </source>
</evidence>
<dbReference type="SUPFAM" id="SSF64153">
    <property type="entry name" value="YjeF N-terminal domain-like"/>
    <property type="match status" value="1"/>
</dbReference>
<comment type="catalytic activity">
    <reaction evidence="1 18 19">
        <text>(6R)-NADHX = (6S)-NADHX</text>
        <dbReference type="Rhea" id="RHEA:32215"/>
        <dbReference type="ChEBI" id="CHEBI:64074"/>
        <dbReference type="ChEBI" id="CHEBI:64075"/>
        <dbReference type="EC" id="5.1.99.6"/>
    </reaction>
</comment>
<dbReference type="NCBIfam" id="TIGR00196">
    <property type="entry name" value="yjeF_cterm"/>
    <property type="match status" value="1"/>
</dbReference>
<dbReference type="CDD" id="cd01171">
    <property type="entry name" value="YXKO-related"/>
    <property type="match status" value="1"/>
</dbReference>
<comment type="function">
    <text evidence="17">Catalyzes the dehydration of the S-form of NAD(P)HX at the expense of ADP, which is converted to AMP. Together with NAD(P)HX epimerase, which catalyzes the epimerization of the S- and R-forms, the enzyme allows the repair of both epimers of NAD(P)HX, a damaged form of NAD(P)H that is a result of enzymatic or heat-dependent hydration.</text>
</comment>
<dbReference type="GO" id="GO:0005524">
    <property type="term" value="F:ATP binding"/>
    <property type="evidence" value="ECO:0007669"/>
    <property type="project" value="UniProtKB-UniRule"/>
</dbReference>
<evidence type="ECO:0000256" key="6">
    <source>
        <dbReference type="ARBA" id="ARBA00022741"/>
    </source>
</evidence>
<dbReference type="EMBL" id="JABAIK010000003">
    <property type="protein sequence ID" value="NLS12132.1"/>
    <property type="molecule type" value="Genomic_DNA"/>
</dbReference>
<keyword evidence="23" id="KW-1185">Reference proteome</keyword>
<dbReference type="PIRSF" id="PIRSF017184">
    <property type="entry name" value="Nnr"/>
    <property type="match status" value="1"/>
</dbReference>
<evidence type="ECO:0000256" key="3">
    <source>
        <dbReference type="ARBA" id="ARBA00006001"/>
    </source>
</evidence>
<sequence>MNLQTLQPLFSPEQIRRGERTVADEQGIELYQLMLRAGKAVAAHIIHTHSATSSVLVLCGGGNNGGDGYVTALELQQAGLTVQLVSTIDTATLSGDALRAFQQWVDAGNEVSSTAALAQCISNSEMIVDAILGTGLSGPAREEIASIIDQVNASQLPIISVDIPSGLNAAVGIAEGSVIRALETITFIGIKKGLVTGAAREYVGKLHLQTIAIGDHFIATEPTHCFGMNASAIAELVKRRKMCAHKGDNGRLILFGGHHSMSGAIRMATHAALRGGAGLVKVITHPDSRLPTQLSCPEAMVDCFIEPESLVGEAQVTPQPDLSWAQALVLGPGLSQSNWGRAGYQAAAQLPVLKVLDADALNLLSLNPQQDAQRILTPHPGEAARLLGVSITEIEQDRYQAVRQLQQKYGGVVVLKGAGTLIDDGETTYVCRQGNPGMATGGMGDVLAGLIGALLAQKYDLLEAALLGVLAHSSAADLNVQHEGVIGLLASDVIDSLRMVLNQIVEIEHPGTKSSSVLEKILPAQ</sequence>
<keyword evidence="7 17" id="KW-0067">ATP-binding</keyword>
<feature type="binding site" evidence="17">
    <location>
        <position position="445"/>
    </location>
    <ligand>
        <name>(6S)-NADPHX</name>
        <dbReference type="ChEBI" id="CHEBI:64076"/>
    </ligand>
</feature>
<evidence type="ECO:0000313" key="23">
    <source>
        <dbReference type="Proteomes" id="UP000535589"/>
    </source>
</evidence>
<accession>A0A7X8TNP0</accession>
<comment type="similarity">
    <text evidence="17">Belongs to the NnrD/CARKD family.</text>
</comment>
<dbReference type="InterPro" id="IPR030677">
    <property type="entry name" value="Nnr"/>
</dbReference>
<keyword evidence="10 17" id="KW-0520">NAD</keyword>
<proteinExistence type="inferred from homology"/>
<dbReference type="HAMAP" id="MF_01966">
    <property type="entry name" value="NADHX_epimerase"/>
    <property type="match status" value="1"/>
</dbReference>
<comment type="cofactor">
    <cofactor evidence="18 19">
        <name>K(+)</name>
        <dbReference type="ChEBI" id="CHEBI:29103"/>
    </cofactor>
    <text evidence="18 19">Binds 1 potassium ion per subunit.</text>
</comment>
<evidence type="ECO:0000259" key="20">
    <source>
        <dbReference type="PROSITE" id="PS51383"/>
    </source>
</evidence>
<evidence type="ECO:0000256" key="7">
    <source>
        <dbReference type="ARBA" id="ARBA00022840"/>
    </source>
</evidence>
<dbReference type="NCBIfam" id="TIGR00197">
    <property type="entry name" value="yjeF_nterm"/>
    <property type="match status" value="1"/>
</dbReference>
<dbReference type="InterPro" id="IPR004443">
    <property type="entry name" value="YjeF_N_dom"/>
</dbReference>
<evidence type="ECO:0000256" key="13">
    <source>
        <dbReference type="ARBA" id="ARBA00023268"/>
    </source>
</evidence>
<dbReference type="PANTHER" id="PTHR12592">
    <property type="entry name" value="ATP-DEPENDENT (S)-NAD(P)H-HYDRATE DEHYDRATASE FAMILY MEMBER"/>
    <property type="match status" value="1"/>
</dbReference>
<organism evidence="22 23">
    <name type="scientific">Vibrio agarilyticus</name>
    <dbReference type="NCBI Taxonomy" id="2726741"/>
    <lineage>
        <taxon>Bacteria</taxon>
        <taxon>Pseudomonadati</taxon>
        <taxon>Pseudomonadota</taxon>
        <taxon>Gammaproteobacteria</taxon>
        <taxon>Vibrionales</taxon>
        <taxon>Vibrionaceae</taxon>
        <taxon>Vibrio</taxon>
    </lineage>
</organism>
<evidence type="ECO:0000256" key="1">
    <source>
        <dbReference type="ARBA" id="ARBA00000013"/>
    </source>
</evidence>
<dbReference type="Proteomes" id="UP000535589">
    <property type="component" value="Unassembled WGS sequence"/>
</dbReference>
<comment type="similarity">
    <text evidence="4 19">In the C-terminal section; belongs to the NnrD/CARKD family.</text>
</comment>
<dbReference type="GO" id="GO:0110051">
    <property type="term" value="P:metabolite repair"/>
    <property type="evidence" value="ECO:0007669"/>
    <property type="project" value="TreeGrafter"/>
</dbReference>